<gene>
    <name evidence="7" type="ORF">METZ01_LOCUS55585</name>
</gene>
<evidence type="ECO:0000256" key="1">
    <source>
        <dbReference type="ARBA" id="ARBA00004370"/>
    </source>
</evidence>
<accession>A0A381SHC9</accession>
<dbReference type="InterPro" id="IPR050307">
    <property type="entry name" value="Sterol_Desaturase_Related"/>
</dbReference>
<evidence type="ECO:0000256" key="5">
    <source>
        <dbReference type="SAM" id="Phobius"/>
    </source>
</evidence>
<dbReference type="PANTHER" id="PTHR11863">
    <property type="entry name" value="STEROL DESATURASE"/>
    <property type="match status" value="1"/>
</dbReference>
<sequence>MEAWILDRQIELQLGCFIFILCLMAFWEVIAARRQLTVFKRDRWLSNLSLTALNSILLRLLFPATAVGSAWVAAERGWGLLSALPVPSWLVVPLSIVILDFAIWTQHVMFHRVPLLWRLHMVHHADPDLDVTSGARFHPLEMMLSLLIKIGVVLLVGVPAIGVFLFELILNATAMFNHSNVKVPNGVDRVLRWFLVTPDMHRVHHSVIVDECHTNFGFNLPWWDRLLGTYRAQPRGGHLRMTIGLTEFRSGVRQTLTWMLALPFGAIVGGRPMRHARTAAQR</sequence>
<dbReference type="GO" id="GO:0005506">
    <property type="term" value="F:iron ion binding"/>
    <property type="evidence" value="ECO:0007669"/>
    <property type="project" value="InterPro"/>
</dbReference>
<name>A0A381SHC9_9ZZZZ</name>
<feature type="transmembrane region" description="Helical" evidence="5">
    <location>
        <begin position="52"/>
        <end position="74"/>
    </location>
</feature>
<dbReference type="EMBL" id="UINC01003034">
    <property type="protein sequence ID" value="SVA02731.1"/>
    <property type="molecule type" value="Genomic_DNA"/>
</dbReference>
<keyword evidence="3 5" id="KW-1133">Transmembrane helix</keyword>
<keyword evidence="2 5" id="KW-0812">Transmembrane</keyword>
<dbReference type="GO" id="GO:0008610">
    <property type="term" value="P:lipid biosynthetic process"/>
    <property type="evidence" value="ECO:0007669"/>
    <property type="project" value="InterPro"/>
</dbReference>
<organism evidence="7">
    <name type="scientific">marine metagenome</name>
    <dbReference type="NCBI Taxonomy" id="408172"/>
    <lineage>
        <taxon>unclassified sequences</taxon>
        <taxon>metagenomes</taxon>
        <taxon>ecological metagenomes</taxon>
    </lineage>
</organism>
<dbReference type="GO" id="GO:0016020">
    <property type="term" value="C:membrane"/>
    <property type="evidence" value="ECO:0007669"/>
    <property type="project" value="UniProtKB-SubCell"/>
</dbReference>
<feature type="transmembrane region" description="Helical" evidence="5">
    <location>
        <begin position="12"/>
        <end position="31"/>
    </location>
</feature>
<evidence type="ECO:0000256" key="4">
    <source>
        <dbReference type="ARBA" id="ARBA00023136"/>
    </source>
</evidence>
<evidence type="ECO:0000256" key="2">
    <source>
        <dbReference type="ARBA" id="ARBA00022692"/>
    </source>
</evidence>
<dbReference type="GO" id="GO:0016491">
    <property type="term" value="F:oxidoreductase activity"/>
    <property type="evidence" value="ECO:0007669"/>
    <property type="project" value="InterPro"/>
</dbReference>
<dbReference type="AlphaFoldDB" id="A0A381SHC9"/>
<proteinExistence type="predicted"/>
<feature type="transmembrane region" description="Helical" evidence="5">
    <location>
        <begin position="146"/>
        <end position="170"/>
    </location>
</feature>
<feature type="domain" description="Fatty acid hydroxylase" evidence="6">
    <location>
        <begin position="94"/>
        <end position="229"/>
    </location>
</feature>
<dbReference type="InterPro" id="IPR006694">
    <property type="entry name" value="Fatty_acid_hydroxylase"/>
</dbReference>
<evidence type="ECO:0000256" key="3">
    <source>
        <dbReference type="ARBA" id="ARBA00022989"/>
    </source>
</evidence>
<keyword evidence="4 5" id="KW-0472">Membrane</keyword>
<protein>
    <recommendedName>
        <fullName evidence="6">Fatty acid hydroxylase domain-containing protein</fullName>
    </recommendedName>
</protein>
<comment type="subcellular location">
    <subcellularLocation>
        <location evidence="1">Membrane</location>
    </subcellularLocation>
</comment>
<feature type="transmembrane region" description="Helical" evidence="5">
    <location>
        <begin position="86"/>
        <end position="104"/>
    </location>
</feature>
<reference evidence="7" key="1">
    <citation type="submission" date="2018-05" db="EMBL/GenBank/DDBJ databases">
        <authorList>
            <person name="Lanie J.A."/>
            <person name="Ng W.-L."/>
            <person name="Kazmierczak K.M."/>
            <person name="Andrzejewski T.M."/>
            <person name="Davidsen T.M."/>
            <person name="Wayne K.J."/>
            <person name="Tettelin H."/>
            <person name="Glass J.I."/>
            <person name="Rusch D."/>
            <person name="Podicherti R."/>
            <person name="Tsui H.-C.T."/>
            <person name="Winkler M.E."/>
        </authorList>
    </citation>
    <scope>NUCLEOTIDE SEQUENCE</scope>
</reference>
<evidence type="ECO:0000313" key="7">
    <source>
        <dbReference type="EMBL" id="SVA02731.1"/>
    </source>
</evidence>
<dbReference type="Pfam" id="PF04116">
    <property type="entry name" value="FA_hydroxylase"/>
    <property type="match status" value="1"/>
</dbReference>
<evidence type="ECO:0000259" key="6">
    <source>
        <dbReference type="Pfam" id="PF04116"/>
    </source>
</evidence>